<geneLocation type="plasmid" evidence="2 3">
    <name>pSCL4</name>
</geneLocation>
<evidence type="ECO:0000313" key="2">
    <source>
        <dbReference type="EMBL" id="EFG04225.2"/>
    </source>
</evidence>
<keyword evidence="3" id="KW-1185">Reference proteome</keyword>
<gene>
    <name evidence="2" type="ORF">SCLAV_p0738</name>
</gene>
<feature type="region of interest" description="Disordered" evidence="1">
    <location>
        <begin position="1"/>
        <end position="40"/>
    </location>
</feature>
<dbReference type="AlphaFoldDB" id="B5GN90"/>
<sequence>MRNAESALRAARAALSGDGVESPLTLPEGPVTGLKPTHQC</sequence>
<feature type="compositionally biased region" description="Low complexity" evidence="1">
    <location>
        <begin position="1"/>
        <end position="16"/>
    </location>
</feature>
<accession>B5GN90</accession>
<dbReference type="RefSeq" id="WP_003953209.1">
    <property type="nucleotide sequence ID" value="NZ_CM000914.1"/>
</dbReference>
<organism evidence="2 3">
    <name type="scientific">Streptomyces clavuligerus</name>
    <dbReference type="NCBI Taxonomy" id="1901"/>
    <lineage>
        <taxon>Bacteria</taxon>
        <taxon>Bacillati</taxon>
        <taxon>Actinomycetota</taxon>
        <taxon>Actinomycetes</taxon>
        <taxon>Kitasatosporales</taxon>
        <taxon>Streptomycetaceae</taxon>
        <taxon>Streptomyces</taxon>
    </lineage>
</organism>
<name>B5GN90_STRCL</name>
<dbReference type="GeneID" id="93734862"/>
<dbReference type="Proteomes" id="UP000002357">
    <property type="component" value="Plasmid pSCL4"/>
</dbReference>
<evidence type="ECO:0000313" key="3">
    <source>
        <dbReference type="Proteomes" id="UP000002357"/>
    </source>
</evidence>
<proteinExistence type="predicted"/>
<evidence type="ECO:0000256" key="1">
    <source>
        <dbReference type="SAM" id="MobiDB-lite"/>
    </source>
</evidence>
<dbReference type="EMBL" id="CM000914">
    <property type="protein sequence ID" value="EFG04225.2"/>
    <property type="molecule type" value="Genomic_DNA"/>
</dbReference>
<protein>
    <submittedName>
        <fullName evidence="2">Uncharacterized protein</fullName>
    </submittedName>
</protein>
<keyword evidence="2" id="KW-0614">Plasmid</keyword>
<reference evidence="2 3" key="1">
    <citation type="journal article" date="2010" name="Genome Biol. Evol.">
        <title>The sequence of a 1.8-mb bacterial linear plasmid reveals a rich evolutionary reservoir of secondary metabolic pathways.</title>
        <authorList>
            <person name="Medema M.H."/>
            <person name="Trefzer A."/>
            <person name="Kovalchuk A."/>
            <person name="van den Berg M."/>
            <person name="Mueller U."/>
            <person name="Heijne W."/>
            <person name="Wu L."/>
            <person name="Alam M.T."/>
            <person name="Ronning C.M."/>
            <person name="Nierman W.C."/>
            <person name="Bovenberg R.A.L."/>
            <person name="Breitling R."/>
            <person name="Takano E."/>
        </authorList>
    </citation>
    <scope>NUCLEOTIDE SEQUENCE [LARGE SCALE GENOMIC DNA]</scope>
    <source>
        <strain evidence="3">ATCC 27064 / DSM 738 / JCM 4710 / NBRC 13307 / NCIMB 12785 / NRRL 3585 / VKM Ac-602</strain>
        <plasmid evidence="2">pSCL4</plasmid>
    </source>
</reference>